<dbReference type="AlphaFoldDB" id="A0A2G5DML9"/>
<accession>A0A2G5DML9</accession>
<dbReference type="Proteomes" id="UP000230069">
    <property type="component" value="Unassembled WGS sequence"/>
</dbReference>
<dbReference type="InParanoid" id="A0A2G5DML9"/>
<dbReference type="EMBL" id="KZ305034">
    <property type="protein sequence ID" value="PIA44755.1"/>
    <property type="molecule type" value="Genomic_DNA"/>
</dbReference>
<proteinExistence type="predicted"/>
<organism evidence="1 2">
    <name type="scientific">Aquilegia coerulea</name>
    <name type="common">Rocky mountain columbine</name>
    <dbReference type="NCBI Taxonomy" id="218851"/>
    <lineage>
        <taxon>Eukaryota</taxon>
        <taxon>Viridiplantae</taxon>
        <taxon>Streptophyta</taxon>
        <taxon>Embryophyta</taxon>
        <taxon>Tracheophyta</taxon>
        <taxon>Spermatophyta</taxon>
        <taxon>Magnoliopsida</taxon>
        <taxon>Ranunculales</taxon>
        <taxon>Ranunculaceae</taxon>
        <taxon>Thalictroideae</taxon>
        <taxon>Aquilegia</taxon>
    </lineage>
</organism>
<keyword evidence="2" id="KW-1185">Reference proteome</keyword>
<reference evidence="1 2" key="1">
    <citation type="submission" date="2017-09" db="EMBL/GenBank/DDBJ databases">
        <title>WGS assembly of Aquilegia coerulea Goldsmith.</title>
        <authorList>
            <person name="Hodges S."/>
            <person name="Kramer E."/>
            <person name="Nordborg M."/>
            <person name="Tomkins J."/>
            <person name="Borevitz J."/>
            <person name="Derieg N."/>
            <person name="Yan J."/>
            <person name="Mihaltcheva S."/>
            <person name="Hayes R.D."/>
            <person name="Rokhsar D."/>
        </authorList>
    </citation>
    <scope>NUCLEOTIDE SEQUENCE [LARGE SCALE GENOMIC DNA]</scope>
    <source>
        <strain evidence="2">cv. Goldsmith</strain>
    </source>
</reference>
<protein>
    <submittedName>
        <fullName evidence="1">Uncharacterized protein</fullName>
    </submittedName>
</protein>
<evidence type="ECO:0000313" key="2">
    <source>
        <dbReference type="Proteomes" id="UP000230069"/>
    </source>
</evidence>
<sequence length="67" mass="7438">MKKEKGARNYITRYIWKNLSLVLVASPPPSQLYFPSCSAGAIYFDFAAGCNHVVVSIGWPVSSRICK</sequence>
<name>A0A2G5DML9_AQUCA</name>
<evidence type="ECO:0000313" key="1">
    <source>
        <dbReference type="EMBL" id="PIA44755.1"/>
    </source>
</evidence>
<gene>
    <name evidence="1" type="ORF">AQUCO_01700387v1</name>
</gene>